<keyword evidence="3" id="KW-1185">Reference proteome</keyword>
<dbReference type="AlphaFoldDB" id="A0AAN6NB36"/>
<sequence length="92" mass="10237">MPLFPPSNNYAFSFFSVTILNSGLTLYTGVIAVRCTGTMWQQTSFAYCGDGEGPECPNFRYNSEVSTGEICNSPQCQWYTEWIKANGGWPIS</sequence>
<evidence type="ECO:0000313" key="2">
    <source>
        <dbReference type="EMBL" id="KAK3942490.1"/>
    </source>
</evidence>
<evidence type="ECO:0000313" key="3">
    <source>
        <dbReference type="Proteomes" id="UP001303473"/>
    </source>
</evidence>
<protein>
    <submittedName>
        <fullName evidence="2">Uncharacterized protein</fullName>
    </submittedName>
</protein>
<name>A0AAN6NB36_9PEZI</name>
<organism evidence="2 3">
    <name type="scientific">Diplogelasinospora grovesii</name>
    <dbReference type="NCBI Taxonomy" id="303347"/>
    <lineage>
        <taxon>Eukaryota</taxon>
        <taxon>Fungi</taxon>
        <taxon>Dikarya</taxon>
        <taxon>Ascomycota</taxon>
        <taxon>Pezizomycotina</taxon>
        <taxon>Sordariomycetes</taxon>
        <taxon>Sordariomycetidae</taxon>
        <taxon>Sordariales</taxon>
        <taxon>Diplogelasinosporaceae</taxon>
        <taxon>Diplogelasinospora</taxon>
    </lineage>
</organism>
<keyword evidence="1" id="KW-1133">Transmembrane helix</keyword>
<dbReference type="Proteomes" id="UP001303473">
    <property type="component" value="Unassembled WGS sequence"/>
</dbReference>
<comment type="caution">
    <text evidence="2">The sequence shown here is derived from an EMBL/GenBank/DDBJ whole genome shotgun (WGS) entry which is preliminary data.</text>
</comment>
<keyword evidence="1" id="KW-0472">Membrane</keyword>
<dbReference type="EMBL" id="MU853773">
    <property type="protein sequence ID" value="KAK3942490.1"/>
    <property type="molecule type" value="Genomic_DNA"/>
</dbReference>
<keyword evidence="1" id="KW-0812">Transmembrane</keyword>
<evidence type="ECO:0000256" key="1">
    <source>
        <dbReference type="SAM" id="Phobius"/>
    </source>
</evidence>
<reference evidence="3" key="1">
    <citation type="journal article" date="2023" name="Mol. Phylogenet. Evol.">
        <title>Genome-scale phylogeny and comparative genomics of the fungal order Sordariales.</title>
        <authorList>
            <person name="Hensen N."/>
            <person name="Bonometti L."/>
            <person name="Westerberg I."/>
            <person name="Brannstrom I.O."/>
            <person name="Guillou S."/>
            <person name="Cros-Aarteil S."/>
            <person name="Calhoun S."/>
            <person name="Haridas S."/>
            <person name="Kuo A."/>
            <person name="Mondo S."/>
            <person name="Pangilinan J."/>
            <person name="Riley R."/>
            <person name="LaButti K."/>
            <person name="Andreopoulos B."/>
            <person name="Lipzen A."/>
            <person name="Chen C."/>
            <person name="Yan M."/>
            <person name="Daum C."/>
            <person name="Ng V."/>
            <person name="Clum A."/>
            <person name="Steindorff A."/>
            <person name="Ohm R.A."/>
            <person name="Martin F."/>
            <person name="Silar P."/>
            <person name="Natvig D.O."/>
            <person name="Lalanne C."/>
            <person name="Gautier V."/>
            <person name="Ament-Velasquez S.L."/>
            <person name="Kruys A."/>
            <person name="Hutchinson M.I."/>
            <person name="Powell A.J."/>
            <person name="Barry K."/>
            <person name="Miller A.N."/>
            <person name="Grigoriev I.V."/>
            <person name="Debuchy R."/>
            <person name="Gladieux P."/>
            <person name="Hiltunen Thoren M."/>
            <person name="Johannesson H."/>
        </authorList>
    </citation>
    <scope>NUCLEOTIDE SEQUENCE [LARGE SCALE GENOMIC DNA]</scope>
    <source>
        <strain evidence="3">CBS 340.73</strain>
    </source>
</reference>
<proteinExistence type="predicted"/>
<accession>A0AAN6NB36</accession>
<gene>
    <name evidence="2" type="ORF">QBC46DRAFT_352239</name>
</gene>
<feature type="transmembrane region" description="Helical" evidence="1">
    <location>
        <begin position="12"/>
        <end position="33"/>
    </location>
</feature>